<dbReference type="STRING" id="871652.SAMN04515673_1167"/>
<evidence type="ECO:0000313" key="2">
    <source>
        <dbReference type="Proteomes" id="UP000199302"/>
    </source>
</evidence>
<protein>
    <recommendedName>
        <fullName evidence="3">VPLPA-CTERM protein sorting domain-containing protein</fullName>
    </recommendedName>
</protein>
<evidence type="ECO:0000313" key="1">
    <source>
        <dbReference type="EMBL" id="SFR19219.1"/>
    </source>
</evidence>
<gene>
    <name evidence="1" type="ORF">SAMN04515673_1167</name>
</gene>
<dbReference type="Proteomes" id="UP000199302">
    <property type="component" value="Unassembled WGS sequence"/>
</dbReference>
<reference evidence="1 2" key="1">
    <citation type="submission" date="2016-10" db="EMBL/GenBank/DDBJ databases">
        <authorList>
            <person name="de Groot N.N."/>
        </authorList>
    </citation>
    <scope>NUCLEOTIDE SEQUENCE [LARGE SCALE GENOMIC DNA]</scope>
    <source>
        <strain evidence="2">KMM 9023,NRIC 0796,JCM 17311,KCTC 23692</strain>
    </source>
</reference>
<accession>A0A1I6ENA6</accession>
<keyword evidence="2" id="KW-1185">Reference proteome</keyword>
<evidence type="ECO:0008006" key="3">
    <source>
        <dbReference type="Google" id="ProtNLM"/>
    </source>
</evidence>
<dbReference type="AlphaFoldDB" id="A0A1I6ENA6"/>
<sequence length="240" mass="26585">MASAAPPWVMSTAVIRLLGALVVCLLATAGTARTITYEFDLQLRAITYDWIERAIVPDDPRYGYGPPIIYDYDVTGDRYGEIRGGQRLRATFDDITGNLDMLERCIGGFTDCRDLGRYDYIAGDVDLFHISSLYGCCVGRYNFTDGPWGFFSPQGMSYTYTSDDRQYTSDHTGHYLYSGPTYEWDIINLARWDDAAPLEEPPHMPLPGGLPLMVAGIAGLGLLRKRAQAIQANAAGKRPG</sequence>
<proteinExistence type="predicted"/>
<organism evidence="1 2">
    <name type="scientific">Poseidonocella sedimentorum</name>
    <dbReference type="NCBI Taxonomy" id="871652"/>
    <lineage>
        <taxon>Bacteria</taxon>
        <taxon>Pseudomonadati</taxon>
        <taxon>Pseudomonadota</taxon>
        <taxon>Alphaproteobacteria</taxon>
        <taxon>Rhodobacterales</taxon>
        <taxon>Roseobacteraceae</taxon>
        <taxon>Poseidonocella</taxon>
    </lineage>
</organism>
<name>A0A1I6ENA6_9RHOB</name>
<dbReference type="EMBL" id="FOYI01000016">
    <property type="protein sequence ID" value="SFR19219.1"/>
    <property type="molecule type" value="Genomic_DNA"/>
</dbReference>